<dbReference type="InterPro" id="IPR003964">
    <property type="entry name" value="Carb_kinase"/>
</dbReference>
<evidence type="ECO:0000256" key="4">
    <source>
        <dbReference type="PIRNR" id="PIRNR000723"/>
    </source>
</evidence>
<accession>V6LGR7</accession>
<dbReference type="FunFam" id="3.40.1160.10:FF:000007">
    <property type="entry name" value="Carbamate kinase"/>
    <property type="match status" value="1"/>
</dbReference>
<dbReference type="EMBL" id="KI546134">
    <property type="protein sequence ID" value="EST43735.1"/>
    <property type="molecule type" value="Genomic_DNA"/>
</dbReference>
<dbReference type="CDD" id="cd04235">
    <property type="entry name" value="AAK_CK"/>
    <property type="match status" value="1"/>
</dbReference>
<dbReference type="GO" id="GO:0008804">
    <property type="term" value="F:carbamate kinase activity"/>
    <property type="evidence" value="ECO:0007669"/>
    <property type="project" value="InterPro"/>
</dbReference>
<dbReference type="InterPro" id="IPR036393">
    <property type="entry name" value="AceGlu_kinase-like_sf"/>
</dbReference>
<dbReference type="NCBIfam" id="TIGR00746">
    <property type="entry name" value="arcC"/>
    <property type="match status" value="1"/>
</dbReference>
<dbReference type="VEuPathDB" id="GiardiaDB:SS50377_27138"/>
<reference evidence="7" key="2">
    <citation type="submission" date="2020-12" db="EMBL/GenBank/DDBJ databases">
        <title>New Spironucleus salmonicida genome in near-complete chromosomes.</title>
        <authorList>
            <person name="Xu F."/>
            <person name="Kurt Z."/>
            <person name="Jimenez-Gonzalez A."/>
            <person name="Astvaldsson A."/>
            <person name="Andersson J.O."/>
            <person name="Svard S.G."/>
        </authorList>
    </citation>
    <scope>NUCLEOTIDE SEQUENCE</scope>
    <source>
        <strain evidence="7">ATCC 50377</strain>
    </source>
</reference>
<evidence type="ECO:0000259" key="5">
    <source>
        <dbReference type="Pfam" id="PF00696"/>
    </source>
</evidence>
<dbReference type="AlphaFoldDB" id="V6LGR7"/>
<keyword evidence="3 4" id="KW-0418">Kinase</keyword>
<name>V6LGR7_9EUKA</name>
<dbReference type="NCBIfam" id="NF009007">
    <property type="entry name" value="PRK12352.1"/>
    <property type="match status" value="1"/>
</dbReference>
<evidence type="ECO:0000313" key="7">
    <source>
        <dbReference type="EMBL" id="KAH0570846.1"/>
    </source>
</evidence>
<dbReference type="PANTHER" id="PTHR30409:SF1">
    <property type="entry name" value="CARBAMATE KINASE-RELATED"/>
    <property type="match status" value="1"/>
</dbReference>
<dbReference type="Proteomes" id="UP000018208">
    <property type="component" value="Unassembled WGS sequence"/>
</dbReference>
<proteinExistence type="inferred from homology"/>
<dbReference type="EMBL" id="AUWU02000007">
    <property type="protein sequence ID" value="KAH0570846.1"/>
    <property type="molecule type" value="Genomic_DNA"/>
</dbReference>
<dbReference type="PIRSF" id="PIRSF000723">
    <property type="entry name" value="Carbamate_kin"/>
    <property type="match status" value="1"/>
</dbReference>
<gene>
    <name evidence="6" type="ORF">SS50377_16467</name>
    <name evidence="7" type="ORF">SS50377_27138</name>
</gene>
<dbReference type="SUPFAM" id="SSF53633">
    <property type="entry name" value="Carbamate kinase-like"/>
    <property type="match status" value="1"/>
</dbReference>
<evidence type="ECO:0000313" key="8">
    <source>
        <dbReference type="Proteomes" id="UP000018208"/>
    </source>
</evidence>
<dbReference type="Pfam" id="PF00696">
    <property type="entry name" value="AA_kinase"/>
    <property type="match status" value="1"/>
</dbReference>
<protein>
    <recommendedName>
        <fullName evidence="4">Carbamate kinase</fullName>
    </recommendedName>
</protein>
<dbReference type="PRINTS" id="PR01469">
    <property type="entry name" value="CARBMTKINASE"/>
</dbReference>
<reference evidence="6 7" key="1">
    <citation type="journal article" date="2014" name="PLoS Genet.">
        <title>The Genome of Spironucleus salmonicida Highlights a Fish Pathogen Adapted to Fluctuating Environments.</title>
        <authorList>
            <person name="Xu F."/>
            <person name="Jerlstrom-Hultqvist J."/>
            <person name="Einarsson E."/>
            <person name="Astvaldsson A."/>
            <person name="Svard S.G."/>
            <person name="Andersson J.O."/>
        </authorList>
    </citation>
    <scope>NUCLEOTIDE SEQUENCE</scope>
    <source>
        <strain evidence="7">ATCC 50377</strain>
    </source>
</reference>
<dbReference type="Gene3D" id="3.40.1160.10">
    <property type="entry name" value="Acetylglutamate kinase-like"/>
    <property type="match status" value="1"/>
</dbReference>
<dbReference type="InterPro" id="IPR001048">
    <property type="entry name" value="Asp/Glu/Uridylate_kinase"/>
</dbReference>
<comment type="similarity">
    <text evidence="1 4">Belongs to the carbamate kinase family.</text>
</comment>
<sequence>MKIVIAVGGNAMQQPGQVGTHEVQYENVRTASESIAKIIALGHDVILTSGNGPQVGAILLQNQNSASISPEMPLFCCGAMSQGLIGYWMTQCMRNVLGLDKNIVCTLTQTIVDINDPAFENPTKPVGRFYSKEEADKLISEGKKVKEDAGRGYRVVVPSPRPQKILETAVIKQLSDSGALVICTNGGGVPVIEKAGQIAGVDAVIDKDLATSLLARDLKADVLMILTDVTNACINYKQPNETQIGKISYEKMLALQAEGHFKAGSMGPKVAAALEFANFGGKAIITSLNDAVKALEGQVGTIIAK</sequence>
<dbReference type="PANTHER" id="PTHR30409">
    <property type="entry name" value="CARBAMATE KINASE"/>
    <property type="match status" value="1"/>
</dbReference>
<feature type="domain" description="Aspartate/glutamate/uridylate kinase" evidence="5">
    <location>
        <begin position="1"/>
        <end position="286"/>
    </location>
</feature>
<evidence type="ECO:0000313" key="6">
    <source>
        <dbReference type="EMBL" id="EST43735.1"/>
    </source>
</evidence>
<dbReference type="GO" id="GO:0005829">
    <property type="term" value="C:cytosol"/>
    <property type="evidence" value="ECO:0007669"/>
    <property type="project" value="TreeGrafter"/>
</dbReference>
<keyword evidence="8" id="KW-1185">Reference proteome</keyword>
<evidence type="ECO:0000256" key="1">
    <source>
        <dbReference type="ARBA" id="ARBA00011066"/>
    </source>
</evidence>
<evidence type="ECO:0000256" key="2">
    <source>
        <dbReference type="ARBA" id="ARBA00022679"/>
    </source>
</evidence>
<dbReference type="GO" id="GO:0019546">
    <property type="term" value="P:L-arginine deiminase pathway"/>
    <property type="evidence" value="ECO:0007669"/>
    <property type="project" value="TreeGrafter"/>
</dbReference>
<dbReference type="OrthoDB" id="36544at2759"/>
<organism evidence="6">
    <name type="scientific">Spironucleus salmonicida</name>
    <dbReference type="NCBI Taxonomy" id="348837"/>
    <lineage>
        <taxon>Eukaryota</taxon>
        <taxon>Metamonada</taxon>
        <taxon>Diplomonadida</taxon>
        <taxon>Hexamitidae</taxon>
        <taxon>Hexamitinae</taxon>
        <taxon>Spironucleus</taxon>
    </lineage>
</organism>
<evidence type="ECO:0000256" key="3">
    <source>
        <dbReference type="ARBA" id="ARBA00022777"/>
    </source>
</evidence>
<keyword evidence="2 4" id="KW-0808">Transferase</keyword>